<name>A0A521EJY5_9RHOB</name>
<feature type="domain" description="HD/PDEase" evidence="1">
    <location>
        <begin position="24"/>
        <end position="131"/>
    </location>
</feature>
<dbReference type="Proteomes" id="UP000316030">
    <property type="component" value="Unassembled WGS sequence"/>
</dbReference>
<dbReference type="PANTHER" id="PTHR46246">
    <property type="entry name" value="GUANOSINE-3',5'-BIS(DIPHOSPHATE) 3'-PYROPHOSPHOHYDROLASE MESH1"/>
    <property type="match status" value="1"/>
</dbReference>
<organism evidence="2 3">
    <name type="scientific">Thalassovita litoralis</name>
    <dbReference type="NCBI Taxonomy" id="1010611"/>
    <lineage>
        <taxon>Bacteria</taxon>
        <taxon>Pseudomonadati</taxon>
        <taxon>Pseudomonadota</taxon>
        <taxon>Alphaproteobacteria</taxon>
        <taxon>Rhodobacterales</taxon>
        <taxon>Roseobacteraceae</taxon>
        <taxon>Thalassovita</taxon>
    </lineage>
</organism>
<keyword evidence="3" id="KW-1185">Reference proteome</keyword>
<dbReference type="EMBL" id="FXTO01000017">
    <property type="protein sequence ID" value="SMO84238.1"/>
    <property type="molecule type" value="Genomic_DNA"/>
</dbReference>
<dbReference type="SMART" id="SM00471">
    <property type="entry name" value="HDc"/>
    <property type="match status" value="1"/>
</dbReference>
<dbReference type="OrthoDB" id="9802385at2"/>
<sequence length="178" mass="19296">MTLIERARAFAQERHAGQIRKGLAEEPYEVHLREVADLVAGWGGSEDWIAAAWLHDTVEDCPPTSQSELTDLFGAIVAGLVMEVTDDKSLPKAERKRQQVKHAAGKSPGAALIKIADKTSNVRALRMSPPASWSVEWKNAYLDWAEEVIGALPAGHDGPKAVFQAELAASRAMVCDVA</sequence>
<evidence type="ECO:0000313" key="3">
    <source>
        <dbReference type="Proteomes" id="UP000316030"/>
    </source>
</evidence>
<evidence type="ECO:0000259" key="1">
    <source>
        <dbReference type="SMART" id="SM00471"/>
    </source>
</evidence>
<dbReference type="InterPro" id="IPR052194">
    <property type="entry name" value="MESH1"/>
</dbReference>
<dbReference type="RefSeq" id="WP_142493893.1">
    <property type="nucleotide sequence ID" value="NZ_FXTO01000017.1"/>
</dbReference>
<dbReference type="InterPro" id="IPR003607">
    <property type="entry name" value="HD/PDEase_dom"/>
</dbReference>
<dbReference type="Gene3D" id="1.10.3210.10">
    <property type="entry name" value="Hypothetical protein af1432"/>
    <property type="match status" value="1"/>
</dbReference>
<reference evidence="2 3" key="1">
    <citation type="submission" date="2017-05" db="EMBL/GenBank/DDBJ databases">
        <authorList>
            <person name="Varghese N."/>
            <person name="Submissions S."/>
        </authorList>
    </citation>
    <scope>NUCLEOTIDE SEQUENCE [LARGE SCALE GENOMIC DNA]</scope>
    <source>
        <strain evidence="2 3">DSM 29506</strain>
    </source>
</reference>
<accession>A0A521EJY5</accession>
<dbReference type="SUPFAM" id="SSF109604">
    <property type="entry name" value="HD-domain/PDEase-like"/>
    <property type="match status" value="1"/>
</dbReference>
<dbReference type="PANTHER" id="PTHR46246:SF1">
    <property type="entry name" value="GUANOSINE-3',5'-BIS(DIPHOSPHATE) 3'-PYROPHOSPHOHYDROLASE MESH1"/>
    <property type="match status" value="1"/>
</dbReference>
<proteinExistence type="predicted"/>
<gene>
    <name evidence="2" type="ORF">SAMN06265173_11724</name>
</gene>
<dbReference type="GO" id="GO:0008893">
    <property type="term" value="F:guanosine-3',5'-bis(diphosphate) 3'-diphosphatase activity"/>
    <property type="evidence" value="ECO:0007669"/>
    <property type="project" value="TreeGrafter"/>
</dbReference>
<dbReference type="Pfam" id="PF13328">
    <property type="entry name" value="HD_4"/>
    <property type="match status" value="1"/>
</dbReference>
<protein>
    <submittedName>
        <fullName evidence="2">HD domain-containing protein</fullName>
    </submittedName>
</protein>
<dbReference type="AlphaFoldDB" id="A0A521EJY5"/>
<evidence type="ECO:0000313" key="2">
    <source>
        <dbReference type="EMBL" id="SMO84238.1"/>
    </source>
</evidence>